<feature type="compositionally biased region" description="Polar residues" evidence="1">
    <location>
        <begin position="525"/>
        <end position="534"/>
    </location>
</feature>
<feature type="transmembrane region" description="Helical" evidence="2">
    <location>
        <begin position="16"/>
        <end position="35"/>
    </location>
</feature>
<feature type="compositionally biased region" description="Low complexity" evidence="1">
    <location>
        <begin position="90"/>
        <end position="100"/>
    </location>
</feature>
<keyword evidence="2" id="KW-0472">Membrane</keyword>
<feature type="compositionally biased region" description="Basic and acidic residues" evidence="1">
    <location>
        <begin position="109"/>
        <end position="133"/>
    </location>
</feature>
<evidence type="ECO:0000313" key="3">
    <source>
        <dbReference type="EMBL" id="GAA2619979.1"/>
    </source>
</evidence>
<feature type="compositionally biased region" description="Basic and acidic residues" evidence="1">
    <location>
        <begin position="545"/>
        <end position="554"/>
    </location>
</feature>
<dbReference type="Proteomes" id="UP001501447">
    <property type="component" value="Unassembled WGS sequence"/>
</dbReference>
<protein>
    <submittedName>
        <fullName evidence="3">Uncharacterized protein</fullName>
    </submittedName>
</protein>
<feature type="compositionally biased region" description="Basic and acidic residues" evidence="1">
    <location>
        <begin position="431"/>
        <end position="490"/>
    </location>
</feature>
<keyword evidence="2" id="KW-1133">Transmembrane helix</keyword>
<keyword evidence="4" id="KW-1185">Reference proteome</keyword>
<evidence type="ECO:0000256" key="1">
    <source>
        <dbReference type="SAM" id="MobiDB-lite"/>
    </source>
</evidence>
<name>A0ABP6CJF5_9ACTN</name>
<keyword evidence="2" id="KW-0812">Transmembrane</keyword>
<proteinExistence type="predicted"/>
<evidence type="ECO:0000256" key="2">
    <source>
        <dbReference type="SAM" id="Phobius"/>
    </source>
</evidence>
<feature type="compositionally biased region" description="Basic and acidic residues" evidence="1">
    <location>
        <begin position="65"/>
        <end position="83"/>
    </location>
</feature>
<feature type="region of interest" description="Disordered" evidence="1">
    <location>
        <begin position="354"/>
        <end position="581"/>
    </location>
</feature>
<feature type="transmembrane region" description="Helical" evidence="2">
    <location>
        <begin position="295"/>
        <end position="312"/>
    </location>
</feature>
<feature type="compositionally biased region" description="Basic and acidic residues" evidence="1">
    <location>
        <begin position="572"/>
        <end position="581"/>
    </location>
</feature>
<gene>
    <name evidence="3" type="ORF">GCM10009863_37500</name>
</gene>
<dbReference type="EMBL" id="BAAARJ010000011">
    <property type="protein sequence ID" value="GAA2619979.1"/>
    <property type="molecule type" value="Genomic_DNA"/>
</dbReference>
<feature type="compositionally biased region" description="Low complexity" evidence="1">
    <location>
        <begin position="207"/>
        <end position="224"/>
    </location>
</feature>
<feature type="region of interest" description="Disordered" evidence="1">
    <location>
        <begin position="65"/>
        <end position="278"/>
    </location>
</feature>
<reference evidence="4" key="1">
    <citation type="journal article" date="2019" name="Int. J. Syst. Evol. Microbiol.">
        <title>The Global Catalogue of Microorganisms (GCM) 10K type strain sequencing project: providing services to taxonomists for standard genome sequencing and annotation.</title>
        <authorList>
            <consortium name="The Broad Institute Genomics Platform"/>
            <consortium name="The Broad Institute Genome Sequencing Center for Infectious Disease"/>
            <person name="Wu L."/>
            <person name="Ma J."/>
        </authorList>
    </citation>
    <scope>NUCLEOTIDE SEQUENCE [LARGE SCALE GENOMIC DNA]</scope>
    <source>
        <strain evidence="4">JCM 16373</strain>
    </source>
</reference>
<feature type="compositionally biased region" description="Basic and acidic residues" evidence="1">
    <location>
        <begin position="354"/>
        <end position="364"/>
    </location>
</feature>
<feature type="compositionally biased region" description="Basic and acidic residues" evidence="1">
    <location>
        <begin position="164"/>
        <end position="185"/>
    </location>
</feature>
<feature type="compositionally biased region" description="Gly residues" evidence="1">
    <location>
        <begin position="365"/>
        <end position="374"/>
    </location>
</feature>
<feature type="compositionally biased region" description="Basic and acidic residues" evidence="1">
    <location>
        <begin position="147"/>
        <end position="156"/>
    </location>
</feature>
<organism evidence="3 4">
    <name type="scientific">Streptomyces axinellae</name>
    <dbReference type="NCBI Taxonomy" id="552788"/>
    <lineage>
        <taxon>Bacteria</taxon>
        <taxon>Bacillati</taxon>
        <taxon>Actinomycetota</taxon>
        <taxon>Actinomycetes</taxon>
        <taxon>Kitasatosporales</taxon>
        <taxon>Streptomycetaceae</taxon>
        <taxon>Streptomyces</taxon>
    </lineage>
</organism>
<accession>A0ABP6CJF5</accession>
<comment type="caution">
    <text evidence="3">The sequence shown here is derived from an EMBL/GenBank/DDBJ whole genome shotgun (WGS) entry which is preliminary data.</text>
</comment>
<evidence type="ECO:0000313" key="4">
    <source>
        <dbReference type="Proteomes" id="UP001501447"/>
    </source>
</evidence>
<sequence>MGSCNPLYRVRVSSSGLIYAVIVGAWAAYLVPMWLRRQDELNEARPTERFSTAIRLLSGKAGMERRYAKDAERREAREARETDDPSVPEARGGAASARSGPAQSEGYDDDAHRREPDAAEEAVDVRGFADPKTKVSALGSEMPTEVRAYRPAERHGRTAGPEADDLRGQRRQETRESEDAHDGRRAGPRRAVRGRQGQPGPHGPLGEHGPAVGRGAGRAAADGAQEPPGSHGPQGPYGEPGAGHERLAREQAAPGAAGETAPSGAEARATALDAQRAKQAKQAKRARLLARRRRTTMLLFLGFTAGAVVAAIGGLALLWAPAVPAVLLSAYIAHLRAQERRRFASAMDRQRAEAAARVLREHGPRGGGSPGSGSPGPSSGPRQAAHHEAETGHESGPGRGGRVTRTGRSTSRDARAGFDAPDEAQNASGDPHGDPYGELRHEAAPDEELQEGRARTRAEEQEAAERRALVEQTDHAEWVDQQRARDRESAEGEGWEPVPVPLPTYVSAPVAPRTTRGVDLEAPDTWSSARSSTAPAAEQAPAPSDRPESEDSPRPRRPRDRNRTPLFDQYEQEERPRAANE</sequence>